<accession>A0A7J8XR84</accession>
<dbReference type="PANTHER" id="PTHR37381:SF1">
    <property type="entry name" value="PENTATRICOPEPTIDE REPEAT (PPR) SUPERFAMILY PROTEIN"/>
    <property type="match status" value="1"/>
</dbReference>
<gene>
    <name evidence="1" type="ORF">Goari_007487</name>
</gene>
<organism evidence="1 2">
    <name type="scientific">Gossypium aridum</name>
    <name type="common">American cotton</name>
    <name type="synonym">Erioxylum aridum</name>
    <dbReference type="NCBI Taxonomy" id="34290"/>
    <lineage>
        <taxon>Eukaryota</taxon>
        <taxon>Viridiplantae</taxon>
        <taxon>Streptophyta</taxon>
        <taxon>Embryophyta</taxon>
        <taxon>Tracheophyta</taxon>
        <taxon>Spermatophyta</taxon>
        <taxon>Magnoliopsida</taxon>
        <taxon>eudicotyledons</taxon>
        <taxon>Gunneridae</taxon>
        <taxon>Pentapetalae</taxon>
        <taxon>rosids</taxon>
        <taxon>malvids</taxon>
        <taxon>Malvales</taxon>
        <taxon>Malvaceae</taxon>
        <taxon>Malvoideae</taxon>
        <taxon>Gossypium</taxon>
    </lineage>
</organism>
<name>A0A7J8XR84_GOSAI</name>
<dbReference type="AlphaFoldDB" id="A0A7J8XR84"/>
<dbReference type="EMBL" id="JABFAA010000008">
    <property type="protein sequence ID" value="MBA0689773.1"/>
    <property type="molecule type" value="Genomic_DNA"/>
</dbReference>
<dbReference type="Gene3D" id="1.25.40.10">
    <property type="entry name" value="Tetratricopeptide repeat domain"/>
    <property type="match status" value="1"/>
</dbReference>
<evidence type="ECO:0008006" key="3">
    <source>
        <dbReference type="Google" id="ProtNLM"/>
    </source>
</evidence>
<protein>
    <recommendedName>
        <fullName evidence="3">Pentatricopeptide repeat (PPR) superfamily protein</fullName>
    </recommendedName>
</protein>
<dbReference type="InterPro" id="IPR011990">
    <property type="entry name" value="TPR-like_helical_dom_sf"/>
</dbReference>
<sequence length="586" mass="64614">MSLSLASSPWLSRFSPPNTKFPDYYSPNNFTLFSLLLRSNPLSFLKTNGPFKLKASLNETQSNGVVKEEETFGLDEALLSRVSATKDADEALEVIAQSQSESGEQLSGGVVSVSDCRLIINAALDRNNADLALSVFYAMRSSFDTGVSENRPLVDRWKWSRPDVGIYTTLVLGLATLLRVSDALKMIDDICRVGVSPGEEVPFGKVVRCPICSIAVGVAQPQLGIQIVCCAKCRYKYELVSGNIISVDSEEISMEIPAWKRGLKSLQILKQRVPAAVHSILVQTPSGVARTHRFATETVELPAQEGERVTIACAAPSNVYREVGPFKFSPKAPNFYPGEPMCLTNHKDGRESQLLRAPAKDGNTSILKPQFVIPLLTVLAAGDAASGVIDPSLPQLLSVAAVGSLAVGATLNAVIFPQLNLLPQRSVETTAIKQQLLSQYDVLQSRIRDLKEAAEKEVWMLARMCQLENKIFAVGEPSYRYLIFSTVEQRFFVIFFSARRSRIKRVREGLENSLRGRIELIDSFARISSMIEIEMEMDSDVLAAEAASNAETIAEQIQQIMELENLEEACSYLSKQFSFYVLQHVI</sequence>
<keyword evidence="2" id="KW-1185">Reference proteome</keyword>
<comment type="caution">
    <text evidence="1">The sequence shown here is derived from an EMBL/GenBank/DDBJ whole genome shotgun (WGS) entry which is preliminary data.</text>
</comment>
<proteinExistence type="predicted"/>
<reference evidence="1 2" key="1">
    <citation type="journal article" date="2019" name="Genome Biol. Evol.">
        <title>Insights into the evolution of the New World diploid cottons (Gossypium, subgenus Houzingenia) based on genome sequencing.</title>
        <authorList>
            <person name="Grover C.E."/>
            <person name="Arick M.A. 2nd"/>
            <person name="Thrash A."/>
            <person name="Conover J.L."/>
            <person name="Sanders W.S."/>
            <person name="Peterson D.G."/>
            <person name="Frelichowski J.E."/>
            <person name="Scheffler J.A."/>
            <person name="Scheffler B.E."/>
            <person name="Wendel J.F."/>
        </authorList>
    </citation>
    <scope>NUCLEOTIDE SEQUENCE [LARGE SCALE GENOMIC DNA]</scope>
    <source>
        <strain evidence="1">185</strain>
        <tissue evidence="1">Leaf</tissue>
    </source>
</reference>
<dbReference type="PANTHER" id="PTHR37381">
    <property type="entry name" value="PENTATRICOPEPTIDE REPEAT (PPR) SUPERFAMILY PROTEIN"/>
    <property type="match status" value="1"/>
</dbReference>
<evidence type="ECO:0000313" key="2">
    <source>
        <dbReference type="Proteomes" id="UP000593577"/>
    </source>
</evidence>
<evidence type="ECO:0000313" key="1">
    <source>
        <dbReference type="EMBL" id="MBA0689773.1"/>
    </source>
</evidence>
<dbReference type="Proteomes" id="UP000593577">
    <property type="component" value="Unassembled WGS sequence"/>
</dbReference>